<protein>
    <recommendedName>
        <fullName evidence="3">UvrD-like helicase C-terminal domain-containing protein</fullName>
    </recommendedName>
</protein>
<keyword evidence="1" id="KW-0547">Nucleotide-binding</keyword>
<dbReference type="OrthoDB" id="9803432at2"/>
<dbReference type="InterPro" id="IPR027785">
    <property type="entry name" value="UvrD-like_helicase_C"/>
</dbReference>
<dbReference type="EMBL" id="PSZO01000011">
    <property type="protein sequence ID" value="TCG11183.1"/>
    <property type="molecule type" value="Genomic_DNA"/>
</dbReference>
<proteinExistence type="predicted"/>
<evidence type="ECO:0000313" key="4">
    <source>
        <dbReference type="EMBL" id="TCG11183.1"/>
    </source>
</evidence>
<dbReference type="RefSeq" id="WP_131599120.1">
    <property type="nucleotide sequence ID" value="NZ_CBDBYK010000011.1"/>
</dbReference>
<evidence type="ECO:0000313" key="5">
    <source>
        <dbReference type="Proteomes" id="UP000294192"/>
    </source>
</evidence>
<dbReference type="InterPro" id="IPR050534">
    <property type="entry name" value="Coronavir_polyprotein_1ab"/>
</dbReference>
<reference evidence="4 5" key="1">
    <citation type="submission" date="2018-02" db="EMBL/GenBank/DDBJ databases">
        <title>Mycoplasma marinum and Mycoplasma todarodis sp. nov., moderately halophilic and psychrotolerant mycoplasmas isolated from cephalopods.</title>
        <authorList>
            <person name="Viver T."/>
        </authorList>
    </citation>
    <scope>NUCLEOTIDE SEQUENCE [LARGE SCALE GENOMIC DNA]</scope>
    <source>
        <strain evidence="4 5">PE</strain>
    </source>
</reference>
<dbReference type="Gene3D" id="2.30.30.940">
    <property type="match status" value="1"/>
</dbReference>
<name>A0A4R0XKL9_9MOLU</name>
<dbReference type="SUPFAM" id="SSF52540">
    <property type="entry name" value="P-loop containing nucleoside triphosphate hydrolases"/>
    <property type="match status" value="2"/>
</dbReference>
<keyword evidence="5" id="KW-1185">Reference proteome</keyword>
<evidence type="ECO:0000259" key="3">
    <source>
        <dbReference type="Pfam" id="PF13538"/>
    </source>
</evidence>
<dbReference type="Pfam" id="PF13538">
    <property type="entry name" value="UvrD_C_2"/>
    <property type="match status" value="1"/>
</dbReference>
<comment type="caution">
    <text evidence="4">The sequence shown here is derived from an EMBL/GenBank/DDBJ whole genome shotgun (WGS) entry which is preliminary data.</text>
</comment>
<dbReference type="AlphaFoldDB" id="A0A4R0XKL9"/>
<feature type="domain" description="UvrD-like helicase C-terminal" evidence="3">
    <location>
        <begin position="598"/>
        <end position="643"/>
    </location>
</feature>
<keyword evidence="2" id="KW-0067">ATP-binding</keyword>
<sequence length="644" mass="74955">MSIEKWNEWLKKINFEKTSNWIKKENIENGEVILSPYNLFKIESPFYVFMSEEGETYYVKSLKWDKLFDKNGEPKNAKFYFWSNKIYTHGYKLSSTSKKTKKSNEPNSNKINSPELQEKLVDWIAHIERENLTQNLEENSLEHGSILEYSPFQFKEVKDNRLYLRTHGMMEVYIPIFMIAFYNNGLKKQLEEGTNSTKYLAKLKTEENTYRLISKTAFQRLETNASGEQKTKEIKIDNQQKSHTNNIWGVESNSNFLSFDLDTSQKEAHDKSIDNKFSIINGYAGTGKSVVVKMISNTLEADGWIVSRLSPTGRAAQLINGKTIHSWLEPIVKKVSNGQFEMDGFSKTMMEEKECLIIDEASMIDNEIWHEIIRVWNNSKTIIDKKIILVGDEGQLEPVGDGTPFLDYINKDTTPITNLKILHRNKDNAKMSIFAEEVRKNGRINRSQATDSIVFITEEEAVDKVINESLQMITPKRNGYIGSLEINRKIKNKMHKDDLEPVFFTYIWQQKPQSSYWDRVPDTPVHINDKIIVIKNMWEWNITNGTTGIFIGEEKIKLYNHGTKQYSKNKMCYKFMNPETKKIFYLPQNINTKIKLELAYAITIHKAQGSEYDSLILFLNGQFVNKKMLYTAVTRAKKLLYIVP</sequence>
<evidence type="ECO:0000256" key="1">
    <source>
        <dbReference type="ARBA" id="ARBA00022741"/>
    </source>
</evidence>
<dbReference type="GO" id="GO:0003678">
    <property type="term" value="F:DNA helicase activity"/>
    <property type="evidence" value="ECO:0007669"/>
    <property type="project" value="UniProtKB-ARBA"/>
</dbReference>
<dbReference type="Gene3D" id="3.40.50.300">
    <property type="entry name" value="P-loop containing nucleotide triphosphate hydrolases"/>
    <property type="match status" value="2"/>
</dbReference>
<dbReference type="PANTHER" id="PTHR43788:SF6">
    <property type="entry name" value="DNA HELICASE B"/>
    <property type="match status" value="1"/>
</dbReference>
<dbReference type="InterPro" id="IPR027417">
    <property type="entry name" value="P-loop_NTPase"/>
</dbReference>
<dbReference type="CDD" id="cd18809">
    <property type="entry name" value="SF1_C_RecD"/>
    <property type="match status" value="1"/>
</dbReference>
<dbReference type="PANTHER" id="PTHR43788">
    <property type="entry name" value="DNA2/NAM7 HELICASE FAMILY MEMBER"/>
    <property type="match status" value="1"/>
</dbReference>
<accession>A0A4R0XKL9</accession>
<dbReference type="GO" id="GO:0005524">
    <property type="term" value="F:ATP binding"/>
    <property type="evidence" value="ECO:0007669"/>
    <property type="project" value="UniProtKB-KW"/>
</dbReference>
<organism evidence="4 5">
    <name type="scientific">Mycoplasma marinum</name>
    <dbReference type="NCBI Taxonomy" id="1937190"/>
    <lineage>
        <taxon>Bacteria</taxon>
        <taxon>Bacillati</taxon>
        <taxon>Mycoplasmatota</taxon>
        <taxon>Mollicutes</taxon>
        <taxon>Mycoplasmataceae</taxon>
        <taxon>Mycoplasma</taxon>
    </lineage>
</organism>
<gene>
    <name evidence="4" type="ORF">C4B24_02775</name>
</gene>
<dbReference type="Proteomes" id="UP000294192">
    <property type="component" value="Unassembled WGS sequence"/>
</dbReference>
<dbReference type="Pfam" id="PF13604">
    <property type="entry name" value="AAA_30"/>
    <property type="match status" value="1"/>
</dbReference>
<evidence type="ECO:0000256" key="2">
    <source>
        <dbReference type="ARBA" id="ARBA00022840"/>
    </source>
</evidence>